<evidence type="ECO:0000313" key="3">
    <source>
        <dbReference type="Proteomes" id="UP000006072"/>
    </source>
</evidence>
<protein>
    <recommendedName>
        <fullName evidence="1">BioF2-like acetyltransferase domain-containing protein</fullName>
    </recommendedName>
</protein>
<accession>K0UX09</accession>
<dbReference type="PATRIC" id="fig|1194972.3.peg.1042"/>
<keyword evidence="3" id="KW-1185">Reference proteome</keyword>
<comment type="caution">
    <text evidence="2">The sequence shown here is derived from an EMBL/GenBank/DDBJ whole genome shotgun (WGS) entry which is preliminary data.</text>
</comment>
<feature type="domain" description="BioF2-like acetyltransferase" evidence="1">
    <location>
        <begin position="204"/>
        <end position="344"/>
    </location>
</feature>
<dbReference type="eggNOG" id="COG5653">
    <property type="taxonomic scope" value="Bacteria"/>
</dbReference>
<dbReference type="AlphaFoldDB" id="K0UX09"/>
<reference evidence="2 3" key="1">
    <citation type="journal article" date="2012" name="J. Bacteriol.">
        <title>Complete Genome Sequence of Mycobacterium vaccae Type Strain ATCC 25954.</title>
        <authorList>
            <person name="Ho Y.S."/>
            <person name="Adroub S.A."/>
            <person name="Abadi M."/>
            <person name="Al Alwan B."/>
            <person name="Alkhateeb R."/>
            <person name="Gao G."/>
            <person name="Ragab A."/>
            <person name="Ali S."/>
            <person name="van Soolingen D."/>
            <person name="Bitter W."/>
            <person name="Pain A."/>
            <person name="Abdallah A.M."/>
        </authorList>
    </citation>
    <scope>NUCLEOTIDE SEQUENCE [LARGE SCALE GENOMIC DNA]</scope>
    <source>
        <strain evidence="2 3">ATCC 25954</strain>
    </source>
</reference>
<proteinExistence type="predicted"/>
<dbReference type="Pfam" id="PF13480">
    <property type="entry name" value="Acetyltransf_6"/>
    <property type="match status" value="1"/>
</dbReference>
<dbReference type="InterPro" id="IPR016181">
    <property type="entry name" value="Acyl_CoA_acyltransferase"/>
</dbReference>
<name>K0UX09_MYCVA</name>
<dbReference type="Proteomes" id="UP000006072">
    <property type="component" value="Unassembled WGS sequence"/>
</dbReference>
<gene>
    <name evidence="2" type="ORF">MVAC_05142</name>
</gene>
<evidence type="ECO:0000259" key="1">
    <source>
        <dbReference type="Pfam" id="PF13480"/>
    </source>
</evidence>
<dbReference type="RefSeq" id="WP_003930569.1">
    <property type="nucleotide sequence ID" value="NZ_JH814690.1"/>
</dbReference>
<dbReference type="InterPro" id="IPR038740">
    <property type="entry name" value="BioF2-like_GNAT_dom"/>
</dbReference>
<dbReference type="EMBL" id="ALQA01000007">
    <property type="protein sequence ID" value="EJZ11667.1"/>
    <property type="molecule type" value="Genomic_DNA"/>
</dbReference>
<dbReference type="HOGENOM" id="CLU_051159_1_0_11"/>
<dbReference type="SUPFAM" id="SSF55729">
    <property type="entry name" value="Acyl-CoA N-acyltransferases (Nat)"/>
    <property type="match status" value="1"/>
</dbReference>
<sequence>MPGDAAIAVGRRTAQRAAAANYEITVAGSEGELQQHLDAWDDLAANAAEPNAYYERWALLPALRHLGGHDVRVLVVYLTGDPRHGAPLLCGLMPLRRHRPAPRVPFEVLEPWVHPYCFFGIPLIRSGHEVETLEAIFSWARRDPFGATTIRFTQVSGDGPFARALAEVCRRGDRVTHLLEEYSRAVIAPAGDAEAYLRGSLGGRQAKGYRRRKRRLAELGEVEHRMLTGDGDVGPWAEMFLALERKGWKGRLGTAMDCAQPDAAFFRDLCHGAYAAGSLMMLGIFLDGEPLAMQCNLRSGSGSFAFKVAYDEDYASHSPGWLLELYNIELLHSDPGIEWMDSCASHDNPINRIWKERRLITNRWISTGRAPGDLLVALMPLVSWLRRTTRRHASAGGADDR</sequence>
<organism evidence="2 3">
    <name type="scientific">Mycolicibacterium vaccae ATCC 25954</name>
    <dbReference type="NCBI Taxonomy" id="1194972"/>
    <lineage>
        <taxon>Bacteria</taxon>
        <taxon>Bacillati</taxon>
        <taxon>Actinomycetota</taxon>
        <taxon>Actinomycetes</taxon>
        <taxon>Mycobacteriales</taxon>
        <taxon>Mycobacteriaceae</taxon>
        <taxon>Mycolicibacterium</taxon>
    </lineage>
</organism>
<evidence type="ECO:0000313" key="2">
    <source>
        <dbReference type="EMBL" id="EJZ11667.1"/>
    </source>
</evidence>